<dbReference type="RefSeq" id="WP_054327850.1">
    <property type="nucleotide sequence ID" value="NZ_JACOPL010000008.1"/>
</dbReference>
<reference evidence="5" key="1">
    <citation type="submission" date="2020-08" db="EMBL/GenBank/DDBJ databases">
        <title>Genome public.</title>
        <authorList>
            <person name="Liu C."/>
            <person name="Sun Q."/>
        </authorList>
    </citation>
    <scope>NUCLEOTIDE SEQUENCE</scope>
    <source>
        <strain evidence="5">NSJ-28</strain>
    </source>
</reference>
<feature type="domain" description="HTH gntR-type" evidence="4">
    <location>
        <begin position="8"/>
        <end position="76"/>
    </location>
</feature>
<dbReference type="FunFam" id="1.10.10.10:FF:000079">
    <property type="entry name" value="GntR family transcriptional regulator"/>
    <property type="match status" value="1"/>
</dbReference>
<dbReference type="InterPro" id="IPR011663">
    <property type="entry name" value="UTRA"/>
</dbReference>
<dbReference type="PANTHER" id="PTHR44846:SF1">
    <property type="entry name" value="MANNOSYL-D-GLYCERATE TRANSPORT_METABOLISM SYSTEM REPRESSOR MNGR-RELATED"/>
    <property type="match status" value="1"/>
</dbReference>
<proteinExistence type="predicted"/>
<gene>
    <name evidence="5" type="ORF">H8S45_10110</name>
</gene>
<dbReference type="SMART" id="SM00345">
    <property type="entry name" value="HTH_GNTR"/>
    <property type="match status" value="1"/>
</dbReference>
<protein>
    <submittedName>
        <fullName evidence="5">GntR family transcriptional regulator</fullName>
    </submittedName>
</protein>
<dbReference type="GO" id="GO:0045892">
    <property type="term" value="P:negative regulation of DNA-templated transcription"/>
    <property type="evidence" value="ECO:0007669"/>
    <property type="project" value="TreeGrafter"/>
</dbReference>
<dbReference type="InterPro" id="IPR036388">
    <property type="entry name" value="WH-like_DNA-bd_sf"/>
</dbReference>
<dbReference type="CDD" id="cd07377">
    <property type="entry name" value="WHTH_GntR"/>
    <property type="match status" value="1"/>
</dbReference>
<dbReference type="GO" id="GO:0003677">
    <property type="term" value="F:DNA binding"/>
    <property type="evidence" value="ECO:0007669"/>
    <property type="project" value="UniProtKB-KW"/>
</dbReference>
<dbReference type="GO" id="GO:0003700">
    <property type="term" value="F:DNA-binding transcription factor activity"/>
    <property type="evidence" value="ECO:0007669"/>
    <property type="project" value="InterPro"/>
</dbReference>
<dbReference type="Pfam" id="PF07702">
    <property type="entry name" value="UTRA"/>
    <property type="match status" value="1"/>
</dbReference>
<accession>A0A923RX12</accession>
<evidence type="ECO:0000259" key="4">
    <source>
        <dbReference type="PROSITE" id="PS50949"/>
    </source>
</evidence>
<dbReference type="PRINTS" id="PR00035">
    <property type="entry name" value="HTHGNTR"/>
</dbReference>
<dbReference type="InterPro" id="IPR050679">
    <property type="entry name" value="Bact_HTH_transcr_reg"/>
</dbReference>
<dbReference type="Gene3D" id="3.40.1410.10">
    <property type="entry name" value="Chorismate lyase-like"/>
    <property type="match status" value="1"/>
</dbReference>
<evidence type="ECO:0000313" key="6">
    <source>
        <dbReference type="Proteomes" id="UP000606499"/>
    </source>
</evidence>
<name>A0A923RX12_9FIRM</name>
<evidence type="ECO:0000256" key="3">
    <source>
        <dbReference type="ARBA" id="ARBA00023163"/>
    </source>
</evidence>
<dbReference type="SMART" id="SM00866">
    <property type="entry name" value="UTRA"/>
    <property type="match status" value="1"/>
</dbReference>
<sequence>MLVHDSVVALYVQLANCLSDAIYQGEYKPGDKLPSENSLCKQYGVSRITVRQALNLLIQQNLAFAVHGKGTFVKAPDISHELNRIISFSRVLQLKGLTGYTRVRGFQAEAGDAAARERLGSACAALDLVGYAAQTPVVYYRSFFPTALGERMWEAARQAEAAGQAFSTFDLYARLGIRLKDVEQTLGAVNADAGLEKILSLPHGKALIVLRSLYSSHENHPLEYKLGYYRSDIYSFHLQRQV</sequence>
<comment type="caution">
    <text evidence="5">The sequence shown here is derived from an EMBL/GenBank/DDBJ whole genome shotgun (WGS) entry which is preliminary data.</text>
</comment>
<dbReference type="AlphaFoldDB" id="A0A923RX12"/>
<evidence type="ECO:0000313" key="5">
    <source>
        <dbReference type="EMBL" id="MBC5725806.1"/>
    </source>
</evidence>
<keyword evidence="6" id="KW-1185">Reference proteome</keyword>
<dbReference type="PROSITE" id="PS50949">
    <property type="entry name" value="HTH_GNTR"/>
    <property type="match status" value="1"/>
</dbReference>
<dbReference type="Pfam" id="PF00392">
    <property type="entry name" value="GntR"/>
    <property type="match status" value="1"/>
</dbReference>
<dbReference type="PANTHER" id="PTHR44846">
    <property type="entry name" value="MANNOSYL-D-GLYCERATE TRANSPORT/METABOLISM SYSTEM REPRESSOR MNGR-RELATED"/>
    <property type="match status" value="1"/>
</dbReference>
<dbReference type="SUPFAM" id="SSF46785">
    <property type="entry name" value="Winged helix' DNA-binding domain"/>
    <property type="match status" value="1"/>
</dbReference>
<dbReference type="EMBL" id="JACOPL010000008">
    <property type="protein sequence ID" value="MBC5725806.1"/>
    <property type="molecule type" value="Genomic_DNA"/>
</dbReference>
<keyword evidence="2" id="KW-0238">DNA-binding</keyword>
<evidence type="ECO:0000256" key="1">
    <source>
        <dbReference type="ARBA" id="ARBA00023015"/>
    </source>
</evidence>
<keyword evidence="1" id="KW-0805">Transcription regulation</keyword>
<dbReference type="InterPro" id="IPR000524">
    <property type="entry name" value="Tscrpt_reg_HTH_GntR"/>
</dbReference>
<evidence type="ECO:0000256" key="2">
    <source>
        <dbReference type="ARBA" id="ARBA00023125"/>
    </source>
</evidence>
<dbReference type="InterPro" id="IPR028978">
    <property type="entry name" value="Chorismate_lyase_/UTRA_dom_sf"/>
</dbReference>
<dbReference type="Proteomes" id="UP000606499">
    <property type="component" value="Unassembled WGS sequence"/>
</dbReference>
<dbReference type="SUPFAM" id="SSF64288">
    <property type="entry name" value="Chorismate lyase-like"/>
    <property type="match status" value="1"/>
</dbReference>
<dbReference type="Gene3D" id="1.10.10.10">
    <property type="entry name" value="Winged helix-like DNA-binding domain superfamily/Winged helix DNA-binding domain"/>
    <property type="match status" value="1"/>
</dbReference>
<keyword evidence="3" id="KW-0804">Transcription</keyword>
<dbReference type="InterPro" id="IPR036390">
    <property type="entry name" value="WH_DNA-bd_sf"/>
</dbReference>
<organism evidence="5 6">
    <name type="scientific">Agathobaculum faecis</name>
    <dbReference type="NCBI Taxonomy" id="2763013"/>
    <lineage>
        <taxon>Bacteria</taxon>
        <taxon>Bacillati</taxon>
        <taxon>Bacillota</taxon>
        <taxon>Clostridia</taxon>
        <taxon>Eubacteriales</taxon>
        <taxon>Butyricicoccaceae</taxon>
        <taxon>Agathobaculum</taxon>
    </lineage>
</organism>